<comment type="similarity">
    <text evidence="4">Belongs to the TonB-dependent receptor family.</text>
</comment>
<dbReference type="InterPro" id="IPR008969">
    <property type="entry name" value="CarboxyPept-like_regulatory"/>
</dbReference>
<dbReference type="InterPro" id="IPR012910">
    <property type="entry name" value="Plug_dom"/>
</dbReference>
<dbReference type="RefSeq" id="WP_057933244.1">
    <property type="nucleotide sequence ID" value="NZ_LMZQ01000012.1"/>
</dbReference>
<dbReference type="Pfam" id="PF00593">
    <property type="entry name" value="TonB_dep_Rec_b-barrel"/>
    <property type="match status" value="1"/>
</dbReference>
<dbReference type="SUPFAM" id="SSF49464">
    <property type="entry name" value="Carboxypeptidase regulatory domain-like"/>
    <property type="match status" value="1"/>
</dbReference>
<dbReference type="NCBIfam" id="TIGR04056">
    <property type="entry name" value="OMP_RagA_SusC"/>
    <property type="match status" value="1"/>
</dbReference>
<keyword evidence="4" id="KW-0798">TonB box</keyword>
<organism evidence="8 9">
    <name type="scientific">Pedobacter ginsenosidimutans</name>
    <dbReference type="NCBI Taxonomy" id="687842"/>
    <lineage>
        <taxon>Bacteria</taxon>
        <taxon>Pseudomonadati</taxon>
        <taxon>Bacteroidota</taxon>
        <taxon>Sphingobacteriia</taxon>
        <taxon>Sphingobacteriales</taxon>
        <taxon>Sphingobacteriaceae</taxon>
        <taxon>Pedobacter</taxon>
    </lineage>
</organism>
<dbReference type="InterPro" id="IPR000531">
    <property type="entry name" value="Beta-barrel_TonB"/>
</dbReference>
<feature type="domain" description="TonB-dependent receptor-like beta-barrel" evidence="6">
    <location>
        <begin position="458"/>
        <end position="854"/>
    </location>
</feature>
<dbReference type="Pfam" id="PF07715">
    <property type="entry name" value="Plug"/>
    <property type="match status" value="1"/>
</dbReference>
<proteinExistence type="inferred from homology"/>
<dbReference type="OrthoDB" id="604358at2"/>
<comment type="subcellular location">
    <subcellularLocation>
        <location evidence="1 4">Cell outer membrane</location>
    </subcellularLocation>
</comment>
<dbReference type="AlphaFoldDB" id="A0A0T5VN71"/>
<dbReference type="SUPFAM" id="SSF56935">
    <property type="entry name" value="Porins"/>
    <property type="match status" value="1"/>
</dbReference>
<dbReference type="Gene3D" id="2.40.170.20">
    <property type="entry name" value="TonB-dependent receptor, beta-barrel domain"/>
    <property type="match status" value="1"/>
</dbReference>
<feature type="domain" description="TonB-dependent receptor plug" evidence="7">
    <location>
        <begin position="115"/>
        <end position="221"/>
    </location>
</feature>
<keyword evidence="3" id="KW-0998">Cell outer membrane</keyword>
<sequence length="1155" mass="125882">MKKKLLLIFLGTFLLLAHAIAQQITITGKVTSEDGPVPGVSIRVKGSTIVAQSTADGTYSIKASNGDILVFSYIGYVTTERTIGAGKIINVSLKTDAQGLDDVVVVGYGTQRKGNLTGAVSTIDVKKTLEGRPIADVGRALQGAASGLSVTVPSGEIGSDPVIKIRGQLASFAGGSSPLILLDNVEIPSIQLVNPNDIASITILKDAAAASIYGAKAAFGVVLITTKQGSGSDKPSINYSNNFSFQNVWKDLKMADVNGLKYTVDASERIGVTTPVGAFYYVDRASYEKAVAWKEKYGSTIGPDDPTVFGRDWYVQGAGLKMGVRTYNPYDYMIKEWAPTQQHNLSVGGTTGKTSYNIGLALLDQSGMLKPAKEDRFTRYNASFKISSEINKYLTIRGGALYSRRNKQYAYTTSSTTADPWLYLYRWSSLYPLGKDENGDAIRSPESEVASANTANILLNYANVNLGSTVNILKNWKVDFDYTFTNQNEDWKRPGTRFTARNSWVAPKARLDASGAPVYVNDQGQVVSSTTAGAIAAYDLSMDMYTTPGSSPDHFARSATSYFSHTINAFTTYSLNLKENHDFKFILGLNRVTSTAESQFGQITNLSDIINPQFRFGTGLQTVLPSSAVMGIIPGGINIPGSDKRWEAQLGYFGRVNYAFKNKYLIEGNLRYDGSSKFPTDLQWRWFPSFSAGWVASEESFMAWTKPLLNQLKFRGSWGSIGDQTVPNNLYIATMPSGQSSWIGANGAKVNYVGTPDAIKEAIQWQDIVTTNIGLDATLLNNKVNLSFDVFQRNTNNMIVPQEGIPFTFGAGAPQGNFGALQTRGWELTLDFNHRFKNGLGINFKGNISDAKTRLTEYGSGTQVLNNYNGKDIGEIWGYRTDRLYQTSDFELDGSGKPILITLTSAESKLNAGKQTYKLKAGPNGEKPVYQPFLQNSSNFRFGPGDVKFKDINGDGEISNGDGTLANHGDLEVIGNSNPSYEYGFRLGADFKGVDISAFFQGVGSRKIWGAGFLAIPGFNSSDGAMPEAIAGNYWTPQTPDAFYPAAYNNAASGTTNNMQVQDRYLLNMAYLRLKNLTVGYTFPQMLTKKVGISSLRVYTALENFFTWDHLGDLPIDPESVSGYSIWDQSNYNSGRTGTGIPAFKSISFGVQLNF</sequence>
<name>A0A0T5VN71_9SPHI</name>
<dbReference type="EMBL" id="LMZQ01000012">
    <property type="protein sequence ID" value="KRT15135.1"/>
    <property type="molecule type" value="Genomic_DNA"/>
</dbReference>
<dbReference type="Pfam" id="PF13715">
    <property type="entry name" value="CarbopepD_reg_2"/>
    <property type="match status" value="1"/>
</dbReference>
<dbReference type="InterPro" id="IPR037066">
    <property type="entry name" value="Plug_dom_sf"/>
</dbReference>
<evidence type="ECO:0000256" key="3">
    <source>
        <dbReference type="ARBA" id="ARBA00023237"/>
    </source>
</evidence>
<gene>
    <name evidence="8" type="ORF">ASU31_15780</name>
</gene>
<evidence type="ECO:0000259" key="6">
    <source>
        <dbReference type="Pfam" id="PF00593"/>
    </source>
</evidence>
<dbReference type="InterPro" id="IPR023997">
    <property type="entry name" value="TonB-dep_OMP_SusC/RagA_CS"/>
</dbReference>
<keyword evidence="9" id="KW-1185">Reference proteome</keyword>
<evidence type="ECO:0000313" key="9">
    <source>
        <dbReference type="Proteomes" id="UP000051950"/>
    </source>
</evidence>
<evidence type="ECO:0000256" key="1">
    <source>
        <dbReference type="ARBA" id="ARBA00004442"/>
    </source>
</evidence>
<evidence type="ECO:0000259" key="7">
    <source>
        <dbReference type="Pfam" id="PF07715"/>
    </source>
</evidence>
<dbReference type="Proteomes" id="UP000051950">
    <property type="component" value="Unassembled WGS sequence"/>
</dbReference>
<dbReference type="Gene3D" id="2.170.130.10">
    <property type="entry name" value="TonB-dependent receptor, plug domain"/>
    <property type="match status" value="1"/>
</dbReference>
<protein>
    <submittedName>
        <fullName evidence="8">SusC/RagA family TonB-linked outer membrane protein</fullName>
    </submittedName>
</protein>
<reference evidence="8 9" key="1">
    <citation type="submission" date="2015-11" db="EMBL/GenBank/DDBJ databases">
        <title>Sequence of Pedobacter ginsenosidimutans.</title>
        <authorList>
            <person name="Carson E."/>
            <person name="Keyser V."/>
            <person name="Newman J."/>
            <person name="Miller J."/>
        </authorList>
    </citation>
    <scope>NUCLEOTIDE SEQUENCE [LARGE SCALE GENOMIC DNA]</scope>
    <source>
        <strain evidence="8 9">KACC 14530</strain>
    </source>
</reference>
<dbReference type="STRING" id="687842.ASU31_15780"/>
<accession>A0A0T5VN71</accession>
<dbReference type="Gene3D" id="2.60.40.1120">
    <property type="entry name" value="Carboxypeptidase-like, regulatory domain"/>
    <property type="match status" value="1"/>
</dbReference>
<evidence type="ECO:0000313" key="8">
    <source>
        <dbReference type="EMBL" id="KRT15135.1"/>
    </source>
</evidence>
<keyword evidence="2 4" id="KW-0472">Membrane</keyword>
<feature type="chain" id="PRO_5006665432" evidence="5">
    <location>
        <begin position="20"/>
        <end position="1155"/>
    </location>
</feature>
<comment type="caution">
    <text evidence="8">The sequence shown here is derived from an EMBL/GenBank/DDBJ whole genome shotgun (WGS) entry which is preliminary data.</text>
</comment>
<evidence type="ECO:0000256" key="2">
    <source>
        <dbReference type="ARBA" id="ARBA00023136"/>
    </source>
</evidence>
<dbReference type="GO" id="GO:0009279">
    <property type="term" value="C:cell outer membrane"/>
    <property type="evidence" value="ECO:0007669"/>
    <property type="project" value="UniProtKB-SubCell"/>
</dbReference>
<keyword evidence="5" id="KW-0732">Signal</keyword>
<dbReference type="InterPro" id="IPR023996">
    <property type="entry name" value="TonB-dep_OMP_SusC/RagA"/>
</dbReference>
<evidence type="ECO:0000256" key="4">
    <source>
        <dbReference type="RuleBase" id="RU003357"/>
    </source>
</evidence>
<evidence type="ECO:0000256" key="5">
    <source>
        <dbReference type="SAM" id="SignalP"/>
    </source>
</evidence>
<dbReference type="InterPro" id="IPR036942">
    <property type="entry name" value="Beta-barrel_TonB_sf"/>
</dbReference>
<feature type="signal peptide" evidence="5">
    <location>
        <begin position="1"/>
        <end position="19"/>
    </location>
</feature>
<dbReference type="NCBIfam" id="TIGR04057">
    <property type="entry name" value="SusC_RagA_signa"/>
    <property type="match status" value="1"/>
</dbReference>